<keyword evidence="7" id="KW-0325">Glycoprotein</keyword>
<dbReference type="GO" id="GO:0005524">
    <property type="term" value="F:ATP binding"/>
    <property type="evidence" value="ECO:0007669"/>
    <property type="project" value="UniProtKB-UniRule"/>
</dbReference>
<evidence type="ECO:0000256" key="6">
    <source>
        <dbReference type="ARBA" id="ARBA00023136"/>
    </source>
</evidence>
<keyword evidence="2" id="KW-0723">Serine/threonine-protein kinase</keyword>
<comment type="caution">
    <text evidence="10">The sequence shown here is derived from an EMBL/GenBank/DDBJ whole genome shotgun (WGS) entry which is preliminary data.</text>
</comment>
<evidence type="ECO:0000256" key="4">
    <source>
        <dbReference type="ARBA" id="ARBA00022729"/>
    </source>
</evidence>
<gene>
    <name evidence="10" type="ORF">E2562_033527</name>
</gene>
<evidence type="ECO:0000313" key="10">
    <source>
        <dbReference type="EMBL" id="KAF0900644.1"/>
    </source>
</evidence>
<keyword evidence="4" id="KW-0732">Signal</keyword>
<organism evidence="10 11">
    <name type="scientific">Oryza meyeriana var. granulata</name>
    <dbReference type="NCBI Taxonomy" id="110450"/>
    <lineage>
        <taxon>Eukaryota</taxon>
        <taxon>Viridiplantae</taxon>
        <taxon>Streptophyta</taxon>
        <taxon>Embryophyta</taxon>
        <taxon>Tracheophyta</taxon>
        <taxon>Spermatophyta</taxon>
        <taxon>Magnoliopsida</taxon>
        <taxon>Liliopsida</taxon>
        <taxon>Poales</taxon>
        <taxon>Poaceae</taxon>
        <taxon>BOP clade</taxon>
        <taxon>Oryzoideae</taxon>
        <taxon>Oryzeae</taxon>
        <taxon>Oryzinae</taxon>
        <taxon>Oryza</taxon>
        <taxon>Oryza meyeriana</taxon>
    </lineage>
</organism>
<dbReference type="Gene3D" id="1.10.510.10">
    <property type="entry name" value="Transferase(Phosphotransferase) domain 1"/>
    <property type="match status" value="1"/>
</dbReference>
<keyword evidence="6" id="KW-0472">Membrane</keyword>
<keyword evidence="2" id="KW-0808">Transferase</keyword>
<dbReference type="EMBL" id="SPHZ02000009">
    <property type="protein sequence ID" value="KAF0900644.1"/>
    <property type="molecule type" value="Genomic_DNA"/>
</dbReference>
<sequence>MTKSFDHTLGKGGYGTVYKGSLPDGSEIAVKILEDLKDDGEDFVNEVLCKPKESKISIGGARGTIGYMAPEVFWGHHGAVTTKSDVYSYGMLILQMVGARENVKASTETGSRTKKVMLYAFIYNGPHSYNDPLQY</sequence>
<evidence type="ECO:0000256" key="7">
    <source>
        <dbReference type="ARBA" id="ARBA00023180"/>
    </source>
</evidence>
<keyword evidence="11" id="KW-1185">Reference proteome</keyword>
<dbReference type="Proteomes" id="UP000479710">
    <property type="component" value="Unassembled WGS sequence"/>
</dbReference>
<dbReference type="GO" id="GO:0004674">
    <property type="term" value="F:protein serine/threonine kinase activity"/>
    <property type="evidence" value="ECO:0007669"/>
    <property type="project" value="UniProtKB-KW"/>
</dbReference>
<keyword evidence="5" id="KW-1133">Transmembrane helix</keyword>
<evidence type="ECO:0000256" key="1">
    <source>
        <dbReference type="ARBA" id="ARBA00004479"/>
    </source>
</evidence>
<dbReference type="PROSITE" id="PS50011">
    <property type="entry name" value="PROTEIN_KINASE_DOM"/>
    <property type="match status" value="1"/>
</dbReference>
<feature type="domain" description="Protein kinase" evidence="9">
    <location>
        <begin position="1"/>
        <end position="135"/>
    </location>
</feature>
<dbReference type="PROSITE" id="PS00107">
    <property type="entry name" value="PROTEIN_KINASE_ATP"/>
    <property type="match status" value="1"/>
</dbReference>
<dbReference type="InterPro" id="IPR011009">
    <property type="entry name" value="Kinase-like_dom_sf"/>
</dbReference>
<reference evidence="10 11" key="1">
    <citation type="submission" date="2019-11" db="EMBL/GenBank/DDBJ databases">
        <title>Whole genome sequence of Oryza granulata.</title>
        <authorList>
            <person name="Li W."/>
        </authorList>
    </citation>
    <scope>NUCLEOTIDE SEQUENCE [LARGE SCALE GENOMIC DNA]</scope>
    <source>
        <strain evidence="11">cv. Menghai</strain>
        <tissue evidence="10">Leaf</tissue>
    </source>
</reference>
<comment type="subcellular location">
    <subcellularLocation>
        <location evidence="1">Membrane</location>
        <topology evidence="1">Single-pass type I membrane protein</topology>
    </subcellularLocation>
</comment>
<dbReference type="OrthoDB" id="673708at2759"/>
<accession>A0A6G1CLK3</accession>
<evidence type="ECO:0000256" key="8">
    <source>
        <dbReference type="PROSITE-ProRule" id="PRU10141"/>
    </source>
</evidence>
<dbReference type="Gene3D" id="3.30.200.20">
    <property type="entry name" value="Phosphorylase Kinase, domain 1"/>
    <property type="match status" value="1"/>
</dbReference>
<protein>
    <recommendedName>
        <fullName evidence="9">Protein kinase domain-containing protein</fullName>
    </recommendedName>
</protein>
<evidence type="ECO:0000313" key="11">
    <source>
        <dbReference type="Proteomes" id="UP000479710"/>
    </source>
</evidence>
<evidence type="ECO:0000256" key="2">
    <source>
        <dbReference type="ARBA" id="ARBA00022527"/>
    </source>
</evidence>
<keyword evidence="8" id="KW-0547">Nucleotide-binding</keyword>
<keyword evidence="3" id="KW-0812">Transmembrane</keyword>
<evidence type="ECO:0000256" key="5">
    <source>
        <dbReference type="ARBA" id="ARBA00022989"/>
    </source>
</evidence>
<name>A0A6G1CLK3_9ORYZ</name>
<dbReference type="InterPro" id="IPR045874">
    <property type="entry name" value="LRK10/LRL21-25-like"/>
</dbReference>
<dbReference type="AlphaFoldDB" id="A0A6G1CLK3"/>
<proteinExistence type="predicted"/>
<dbReference type="GO" id="GO:0016020">
    <property type="term" value="C:membrane"/>
    <property type="evidence" value="ECO:0007669"/>
    <property type="project" value="UniProtKB-SubCell"/>
</dbReference>
<evidence type="ECO:0000259" key="9">
    <source>
        <dbReference type="PROSITE" id="PS50011"/>
    </source>
</evidence>
<keyword evidence="2" id="KW-0418">Kinase</keyword>
<dbReference type="InterPro" id="IPR000719">
    <property type="entry name" value="Prot_kinase_dom"/>
</dbReference>
<dbReference type="SUPFAM" id="SSF56112">
    <property type="entry name" value="Protein kinase-like (PK-like)"/>
    <property type="match status" value="1"/>
</dbReference>
<feature type="binding site" evidence="8">
    <location>
        <position position="31"/>
    </location>
    <ligand>
        <name>ATP</name>
        <dbReference type="ChEBI" id="CHEBI:30616"/>
    </ligand>
</feature>
<dbReference type="InterPro" id="IPR017441">
    <property type="entry name" value="Protein_kinase_ATP_BS"/>
</dbReference>
<evidence type="ECO:0000256" key="3">
    <source>
        <dbReference type="ARBA" id="ARBA00022692"/>
    </source>
</evidence>
<dbReference type="PANTHER" id="PTHR27009">
    <property type="entry name" value="RUST RESISTANCE KINASE LR10-RELATED"/>
    <property type="match status" value="1"/>
</dbReference>
<keyword evidence="8" id="KW-0067">ATP-binding</keyword>